<reference evidence="1 2" key="1">
    <citation type="submission" date="2018-03" db="EMBL/GenBank/DDBJ databases">
        <title>Genomic Encyclopedia of Archaeal and Bacterial Type Strains, Phase II (KMG-II): from individual species to whole genera.</title>
        <authorList>
            <person name="Goeker M."/>
        </authorList>
    </citation>
    <scope>NUCLEOTIDE SEQUENCE [LARGE SCALE GENOMIC DNA]</scope>
    <source>
        <strain evidence="1 2">DSM 24859</strain>
    </source>
</reference>
<proteinExistence type="predicted"/>
<keyword evidence="2" id="KW-1185">Reference proteome</keyword>
<dbReference type="AlphaFoldDB" id="A0A2P8HHA1"/>
<sequence length="34" mass="4026">MNLTKHLLPPLEYKSKYNKEVVRQDKTIKLNVPS</sequence>
<gene>
    <name evidence="1" type="ORF">CLV51_104282</name>
</gene>
<organism evidence="1 2">
    <name type="scientific">Chitinophaga niastensis</name>
    <dbReference type="NCBI Taxonomy" id="536980"/>
    <lineage>
        <taxon>Bacteria</taxon>
        <taxon>Pseudomonadati</taxon>
        <taxon>Bacteroidota</taxon>
        <taxon>Chitinophagia</taxon>
        <taxon>Chitinophagales</taxon>
        <taxon>Chitinophagaceae</taxon>
        <taxon>Chitinophaga</taxon>
    </lineage>
</organism>
<name>A0A2P8HHA1_CHINA</name>
<accession>A0A2P8HHA1</accession>
<dbReference type="EMBL" id="PYAW01000004">
    <property type="protein sequence ID" value="PSL45576.1"/>
    <property type="molecule type" value="Genomic_DNA"/>
</dbReference>
<evidence type="ECO:0000313" key="2">
    <source>
        <dbReference type="Proteomes" id="UP000240971"/>
    </source>
</evidence>
<protein>
    <submittedName>
        <fullName evidence="1">Uncharacterized protein</fullName>
    </submittedName>
</protein>
<evidence type="ECO:0000313" key="1">
    <source>
        <dbReference type="EMBL" id="PSL45576.1"/>
    </source>
</evidence>
<comment type="caution">
    <text evidence="1">The sequence shown here is derived from an EMBL/GenBank/DDBJ whole genome shotgun (WGS) entry which is preliminary data.</text>
</comment>
<dbReference type="Proteomes" id="UP000240971">
    <property type="component" value="Unassembled WGS sequence"/>
</dbReference>